<organism evidence="1">
    <name type="scientific">Triatoma infestans</name>
    <name type="common">Assassin bug</name>
    <dbReference type="NCBI Taxonomy" id="30076"/>
    <lineage>
        <taxon>Eukaryota</taxon>
        <taxon>Metazoa</taxon>
        <taxon>Ecdysozoa</taxon>
        <taxon>Arthropoda</taxon>
        <taxon>Hexapoda</taxon>
        <taxon>Insecta</taxon>
        <taxon>Pterygota</taxon>
        <taxon>Neoptera</taxon>
        <taxon>Paraneoptera</taxon>
        <taxon>Hemiptera</taxon>
        <taxon>Heteroptera</taxon>
        <taxon>Panheteroptera</taxon>
        <taxon>Cimicomorpha</taxon>
        <taxon>Reduviidae</taxon>
        <taxon>Triatominae</taxon>
        <taxon>Triatoma</taxon>
    </lineage>
</organism>
<evidence type="ECO:0000313" key="1">
    <source>
        <dbReference type="EMBL" id="JAS02340.1"/>
    </source>
</evidence>
<proteinExistence type="predicted"/>
<reference evidence="1" key="1">
    <citation type="submission" date="2016-04" db="EMBL/GenBank/DDBJ databases">
        <authorList>
            <person name="Calderon-Fernandez G.M.Sr."/>
        </authorList>
    </citation>
    <scope>NUCLEOTIDE SEQUENCE</scope>
    <source>
        <strain evidence="1">Int1</strain>
        <tissue evidence="1">Integument</tissue>
    </source>
</reference>
<reference evidence="1" key="2">
    <citation type="journal article" date="2017" name="J. Med. Entomol.">
        <title>Transcriptome Analysis of the Triatoma infestans (Hemiptera: Reduviidae) Integument.</title>
        <authorList>
            <person name="Calderon-Fernandez G.M."/>
            <person name="Moriconi D.E."/>
            <person name="Dulbecco A.B."/>
            <person name="Juarez M.P."/>
        </authorList>
    </citation>
    <scope>NUCLEOTIDE SEQUENCE</scope>
    <source>
        <strain evidence="1">Int1</strain>
        <tissue evidence="1">Integument</tissue>
    </source>
</reference>
<dbReference type="AlphaFoldDB" id="A0A171APT3"/>
<sequence>MVLLQPTPAQLLRLQLSHLNLLILKPNQSLHLPKR</sequence>
<name>A0A171APT3_TRIIF</name>
<protein>
    <submittedName>
        <fullName evidence="1">Coatomer subunit delta</fullName>
    </submittedName>
</protein>
<accession>A0A171APT3</accession>
<dbReference type="EMBL" id="GEMB01000798">
    <property type="protein sequence ID" value="JAS02340.1"/>
    <property type="molecule type" value="Transcribed_RNA"/>
</dbReference>